<accession>A0A370TAZ9</accession>
<dbReference type="FunFam" id="3.40.50.720:FF:000209">
    <property type="entry name" value="Polyketide synthase Pks12"/>
    <property type="match status" value="1"/>
</dbReference>
<dbReference type="Pfam" id="PF08242">
    <property type="entry name" value="Methyltransf_12"/>
    <property type="match status" value="1"/>
</dbReference>
<dbReference type="InterPro" id="IPR009081">
    <property type="entry name" value="PP-bd_ACP"/>
</dbReference>
<dbReference type="PROSITE" id="PS52004">
    <property type="entry name" value="KS3_2"/>
    <property type="match status" value="1"/>
</dbReference>
<dbReference type="Pfam" id="PF02801">
    <property type="entry name" value="Ketoacyl-synt_C"/>
    <property type="match status" value="1"/>
</dbReference>
<dbReference type="InterPro" id="IPR013149">
    <property type="entry name" value="ADH-like_C"/>
</dbReference>
<dbReference type="Pfam" id="PF08659">
    <property type="entry name" value="KR"/>
    <property type="match status" value="1"/>
</dbReference>
<dbReference type="InterPro" id="IPR057326">
    <property type="entry name" value="KR_dom"/>
</dbReference>
<dbReference type="InterPro" id="IPR020843">
    <property type="entry name" value="ER"/>
</dbReference>
<dbReference type="Pfam" id="PF08240">
    <property type="entry name" value="ADH_N"/>
    <property type="match status" value="1"/>
</dbReference>
<dbReference type="CDD" id="cd02440">
    <property type="entry name" value="AdoMet_MTases"/>
    <property type="match status" value="1"/>
</dbReference>
<dbReference type="PANTHER" id="PTHR43775:SF29">
    <property type="entry name" value="ASPERFURANONE POLYKETIDE SYNTHASE AFOG-RELATED"/>
    <property type="match status" value="1"/>
</dbReference>
<dbReference type="Gene3D" id="3.30.70.3290">
    <property type="match status" value="1"/>
</dbReference>
<dbReference type="GO" id="GO:0031177">
    <property type="term" value="F:phosphopantetheine binding"/>
    <property type="evidence" value="ECO:0007669"/>
    <property type="project" value="InterPro"/>
</dbReference>
<dbReference type="Gene3D" id="1.10.1200.10">
    <property type="entry name" value="ACP-like"/>
    <property type="match status" value="1"/>
</dbReference>
<dbReference type="PROSITE" id="PS52019">
    <property type="entry name" value="PKS_MFAS_DH"/>
    <property type="match status" value="1"/>
</dbReference>
<proteinExistence type="predicted"/>
<dbReference type="Gene3D" id="3.40.50.720">
    <property type="entry name" value="NAD(P)-binding Rossmann-like Domain"/>
    <property type="match status" value="1"/>
</dbReference>
<evidence type="ECO:0000256" key="7">
    <source>
        <dbReference type="ARBA" id="ARBA00023315"/>
    </source>
</evidence>
<dbReference type="GO" id="GO:0006633">
    <property type="term" value="P:fatty acid biosynthetic process"/>
    <property type="evidence" value="ECO:0007669"/>
    <property type="project" value="InterPro"/>
</dbReference>
<dbReference type="InterPro" id="IPR001227">
    <property type="entry name" value="Ac_transferase_dom_sf"/>
</dbReference>
<evidence type="ECO:0000259" key="11">
    <source>
        <dbReference type="PROSITE" id="PS52019"/>
    </source>
</evidence>
<dbReference type="InterPro" id="IPR050091">
    <property type="entry name" value="PKS_NRPS_Biosynth_Enz"/>
</dbReference>
<dbReference type="SUPFAM" id="SSF47336">
    <property type="entry name" value="ACP-like"/>
    <property type="match status" value="1"/>
</dbReference>
<evidence type="ECO:0000256" key="8">
    <source>
        <dbReference type="PROSITE-ProRule" id="PRU01363"/>
    </source>
</evidence>
<dbReference type="Pfam" id="PF23297">
    <property type="entry name" value="ACP_SdgA_C"/>
    <property type="match status" value="1"/>
</dbReference>
<dbReference type="SUPFAM" id="SSF51735">
    <property type="entry name" value="NAD(P)-binding Rossmann-fold domains"/>
    <property type="match status" value="2"/>
</dbReference>
<dbReference type="InterPro" id="IPR029063">
    <property type="entry name" value="SAM-dependent_MTases_sf"/>
</dbReference>
<dbReference type="Pfam" id="PF00109">
    <property type="entry name" value="ketoacyl-synt"/>
    <property type="match status" value="1"/>
</dbReference>
<evidence type="ECO:0000313" key="13">
    <source>
        <dbReference type="Proteomes" id="UP000254866"/>
    </source>
</evidence>
<dbReference type="InterPro" id="IPR016039">
    <property type="entry name" value="Thiolase-like"/>
</dbReference>
<dbReference type="Pfam" id="PF00698">
    <property type="entry name" value="Acyl_transf_1"/>
    <property type="match status" value="1"/>
</dbReference>
<dbReference type="EMBL" id="NPIC01000013">
    <property type="protein sequence ID" value="RDL31106.1"/>
    <property type="molecule type" value="Genomic_DNA"/>
</dbReference>
<protein>
    <submittedName>
        <fullName evidence="12">Uncharacterized protein</fullName>
    </submittedName>
</protein>
<dbReference type="InterPro" id="IPR049552">
    <property type="entry name" value="PKS_DH_N"/>
</dbReference>
<dbReference type="Proteomes" id="UP000254866">
    <property type="component" value="Unassembled WGS sequence"/>
</dbReference>
<evidence type="ECO:0000256" key="3">
    <source>
        <dbReference type="ARBA" id="ARBA00022679"/>
    </source>
</evidence>
<sequence>MTAGSLNEPIAIIGIGCRFSGGATDPDKFWELLRNSRSTWSEIPTSRFNADGAYHPDPEKKGTSNVMGGHFLSQDIGAFDASFFNFSSEFAATLDPQYRMELEVVYEALESAGVPLSAVKGSNTSVYAGACFRDYHDSLIRDPDTLPRSFMTGNGVAMASNRVSHFYDLRGPSISIDTGCSTTLTALHLAVQGLRSFESDLAVVSGASLNINPDMYITLSNLGVLSPDGLSYSFDDRANGYGRGEGVAAIIVKRLEDAVKDGDPIRAIIRETGLNQDGKTTTITSPSQLAQQELIQMCYHKAGLDPYETAFIEAHGTGTATGDPIEAGAIAEVFCKSRTPENKMFMGSVKSNIGHTEATSGLASIIKIVLAFEKNVIPPNVHFKEKNPKLRFEDWNLKIPLTLQPWPSTNGVRRASVNNFGYGGANAHVILEANDFLPTINSLDNGLKMRLPSAVNGLNSRHNLNGIDSRNGNETRDEPISRIFLLSAKDQNACETMAARLKDYVLNHHSIDETNFLDNLAYTLGSRRSVFNWAAAYPASTSSALANALISNRFKPTRSSDSTRIGFVFTGQGAQWYAMGRELINAYPVFKTVILQADACIKKLGSHWSILEELQRDPENSRVNEISFSLPLCTAIQLALVELLRSWGITPTAVTGHSSGEIAAAYAAGALSLESAIAIPYLRGQLILNSDANIVGKGGMLAVGLGREAAESYISRLNAGMAVVACVNSQLSVTVSGDVAALSQLEEMLLADKVFARRVKVNTAFHSPQMEPMSKAYSGILARELRQGHGFGGVIFSSSTTATRLNSPEQLASPEHWVLNMLQAVEFEKSFHNMCFNESSKQDVDIVVEVGPHGALGGPVKQLLSLPAFEGRGISYFSCLLRGKNADETIHDLACDLLRRGLPVNMDAVNFPHGRGEVQALHDLPPYPWNHQIRHWIEPRVNNALRYRPHRHHDLLGSLQPGSNTLTPTWKHIIRTSDLPWVREHVVQSQFVYPGAGFLCMAIEGINQIHENDTNHVAGYQLRDVEISKALVIPDNEDGAEVQMTILPSNDRVLGDRDWQEFHIYSVTSQNQWTEHCKGHIKVDHDLLDGKPRTQLNGSGLAKLSKAGNATDYRTKVDPNDIFKSLRDTGIFHGTPFQNIHAIQVNGRAQAEVIFSITDTTPSMPMNYQHEHIIHPTTLDSVFLAAYSALSGSDKVLRSGFVPRSIKRLRISRGISNVAGHHFKANSAIHHLDSLTFLAGVSVSNDCDASGAILELEGLSCRSLGLGSNQNTDSHQQEICSAMTWDLDVSFRKLQILKEGLEFPFDEVEAAAMMDLRRACLHYMREATTLLTAHDVERLEPHLKKFYAWMNMQLDAEEKSSMKIKSSGIEDLLRTVSTANVNGQMVTRLGSSLIPVLKGEVTTLELMRGDNLLTKYYIDALKWDRSIWQASQLVKLCAHKFPQAKILEIGAGTGGATQAILDGMGGAPFGHYEFTDISPGFFEAAKDRFSSWENIMNFRKLDIEFDPIDQGFEAGTYDVVIAAQVLHATKNMENTMANVRKLLKPGGKLILLETTQDQMDVFFAFGLLPGWWLSDEKEREFTPSLSKDHWSQVLKKSGFNGVELEVSDCENEEFYMMSTMMSTASQPLPRYSSSFTLVYSTTCPPGYWLEDAKNAISAITGSVPSVEKLEDVIAAGKVIIFLDIADNILRDINSDQFKTITSLLADSKGLLWVSSGGAMDCEQPDASLQIGFLRTMRNESGGRQYVSLDLDPNQQPWSVDNVFTICEILRATFDDTCQQAVRDFEYAERHGAIYTPRIYKENSLNKFVDTHRNETDVHMEPFYQPNSPLRMAIGTPGLLDTLYFHEDPNVDKDLDPEQIEIDSKAIGINFRDVMVAMGQLEANAFMGFECSGTIARLGAKAASQGFKVGDRVCSILRGHWATLPRTSWKYTALIPDEMSHPTAAAIPLVFTTAYVSLYETARLQKGEKVLVHAASGGVGQAAIIFSKLVGAEIFVTVGSNAKRQLIADTYGIPNDHIFSSRDISFAEQILAMTNGKGVDVILNSLAGSLLQESFNCLCDFGRFVEIGKRDLEQNSSLDMLPFTRNVSFSSVDLMKWAVHKPDDVFRVLNATIELLRQNTINPMSPITTYPITDIEKAFRTMQAGNHVGKIVITISQEDMVPVKRSSPIVKFAPNSSYLIVGGMGGIGRSLCQWMVEHGAKHLVIMSRKAEKSPFLAELEETGCNIRCISCDVSSSSELSRAMQNCAGMPPVKGVIQGAMVLKDSVIETMSLADFNTAVLPKVQGSWNLHQQLPNLDFFIMLSSLSGILGNKGQANYASGGAFQDALCQYRQARGLPAVTIDLGQVKGVGYVAESQNIGNTLERIGMRPVSEKELHRIIEACIVSPSPAQIITGINTGPGPHWEDQVWAKDARFAPLKYSDSSAQQGRTRDSSTGNILDTLSTLSTLEEVADVVLQALVKKLSNMFMVSKESITPSQQLDDLGVDSLVAVELKNWLASHAAANVSIFELLNSSSLKELSTTIASRSTRVDPSLLS</sequence>
<name>A0A370TAZ9_9HELO</name>
<dbReference type="CDD" id="cd00833">
    <property type="entry name" value="PKS"/>
    <property type="match status" value="1"/>
</dbReference>
<keyword evidence="4" id="KW-0521">NADP</keyword>
<feature type="region of interest" description="C-terminal hotdog fold" evidence="8">
    <location>
        <begin position="1109"/>
        <end position="1270"/>
    </location>
</feature>
<dbReference type="InterPro" id="IPR020841">
    <property type="entry name" value="PKS_Beta-ketoAc_synthase_dom"/>
</dbReference>
<keyword evidence="7" id="KW-0012">Acyltransferase</keyword>
<dbReference type="InterPro" id="IPR014030">
    <property type="entry name" value="Ketoacyl_synth_N"/>
</dbReference>
<dbReference type="Gene3D" id="3.40.366.10">
    <property type="entry name" value="Malonyl-Coenzyme A Acyl Carrier Protein, domain 2"/>
    <property type="match status" value="1"/>
</dbReference>
<dbReference type="InterPro" id="IPR013217">
    <property type="entry name" value="Methyltransf_12"/>
</dbReference>
<feature type="region of interest" description="N-terminal hotdog fold" evidence="8">
    <location>
        <begin position="953"/>
        <end position="1088"/>
    </location>
</feature>
<evidence type="ECO:0000256" key="1">
    <source>
        <dbReference type="ARBA" id="ARBA00022450"/>
    </source>
</evidence>
<evidence type="ECO:0000256" key="2">
    <source>
        <dbReference type="ARBA" id="ARBA00022553"/>
    </source>
</evidence>
<dbReference type="SUPFAM" id="SSF53335">
    <property type="entry name" value="S-adenosyl-L-methionine-dependent methyltransferases"/>
    <property type="match status" value="1"/>
</dbReference>
<keyword evidence="13" id="KW-1185">Reference proteome</keyword>
<feature type="active site" description="Proton donor; for dehydratase activity" evidence="8">
    <location>
        <position position="1180"/>
    </location>
</feature>
<comment type="caution">
    <text evidence="12">The sequence shown here is derived from an EMBL/GenBank/DDBJ whole genome shotgun (WGS) entry which is preliminary data.</text>
</comment>
<dbReference type="RefSeq" id="XP_031865355.1">
    <property type="nucleotide sequence ID" value="XM_032018518.1"/>
</dbReference>
<dbReference type="Pfam" id="PF23114">
    <property type="entry name" value="NAD-bd_HRPKS_sdrA"/>
    <property type="match status" value="1"/>
</dbReference>
<dbReference type="SUPFAM" id="SSF55048">
    <property type="entry name" value="Probable ACP-binding domain of malonyl-CoA ACP transacylase"/>
    <property type="match status" value="1"/>
</dbReference>
<dbReference type="InterPro" id="IPR032821">
    <property type="entry name" value="PKS_assoc"/>
</dbReference>
<dbReference type="SUPFAM" id="SSF53901">
    <property type="entry name" value="Thiolase-like"/>
    <property type="match status" value="1"/>
</dbReference>
<dbReference type="Pfam" id="PF00107">
    <property type="entry name" value="ADH_zinc_N"/>
    <property type="match status" value="1"/>
</dbReference>
<reference evidence="12 13" key="1">
    <citation type="journal article" date="2018" name="IMA Fungus">
        <title>IMA Genome-F 9: Draft genome sequence of Annulohypoxylon stygium, Aspergillus mulundensis, Berkeleyomyces basicola (syn. Thielaviopsis basicola), Ceratocystis smalleyi, two Cercospora beticola strains, Coleophoma cylindrospora, Fusarium fracticaudum, Phialophora cf. hyalina, and Morchella septimelata.</title>
        <authorList>
            <person name="Wingfield B.D."/>
            <person name="Bills G.F."/>
            <person name="Dong Y."/>
            <person name="Huang W."/>
            <person name="Nel W.J."/>
            <person name="Swalarsk-Parry B.S."/>
            <person name="Vaghefi N."/>
            <person name="Wilken P.M."/>
            <person name="An Z."/>
            <person name="de Beer Z.W."/>
            <person name="De Vos L."/>
            <person name="Chen L."/>
            <person name="Duong T.A."/>
            <person name="Gao Y."/>
            <person name="Hammerbacher A."/>
            <person name="Kikkert J.R."/>
            <person name="Li Y."/>
            <person name="Li H."/>
            <person name="Li K."/>
            <person name="Li Q."/>
            <person name="Liu X."/>
            <person name="Ma X."/>
            <person name="Naidoo K."/>
            <person name="Pethybridge S.J."/>
            <person name="Sun J."/>
            <person name="Steenkamp E.T."/>
            <person name="van der Nest M.A."/>
            <person name="van Wyk S."/>
            <person name="Wingfield M.J."/>
            <person name="Xiong C."/>
            <person name="Yue Q."/>
            <person name="Zhang X."/>
        </authorList>
    </citation>
    <scope>NUCLEOTIDE SEQUENCE [LARGE SCALE GENOMIC DNA]</scope>
    <source>
        <strain evidence="12 13">BP 5553</strain>
    </source>
</reference>
<dbReference type="Pfam" id="PF21089">
    <property type="entry name" value="PKS_DH_N"/>
    <property type="match status" value="1"/>
</dbReference>
<dbReference type="InterPro" id="IPR036291">
    <property type="entry name" value="NAD(P)-bd_dom_sf"/>
</dbReference>
<dbReference type="InterPro" id="IPR049900">
    <property type="entry name" value="PKS_mFAS_DH"/>
</dbReference>
<dbReference type="SMART" id="SM00823">
    <property type="entry name" value="PKS_PP"/>
    <property type="match status" value="1"/>
</dbReference>
<keyword evidence="2" id="KW-0597">Phosphoprotein</keyword>
<dbReference type="InterPro" id="IPR014043">
    <property type="entry name" value="Acyl_transferase_dom"/>
</dbReference>
<dbReference type="Gene3D" id="3.40.47.10">
    <property type="match status" value="1"/>
</dbReference>
<dbReference type="Pfam" id="PF14765">
    <property type="entry name" value="PS-DH"/>
    <property type="match status" value="1"/>
</dbReference>
<dbReference type="CDD" id="cd05195">
    <property type="entry name" value="enoyl_red"/>
    <property type="match status" value="1"/>
</dbReference>
<dbReference type="SUPFAM" id="SSF50129">
    <property type="entry name" value="GroES-like"/>
    <property type="match status" value="1"/>
</dbReference>
<dbReference type="InterPro" id="IPR011032">
    <property type="entry name" value="GroES-like_sf"/>
</dbReference>
<dbReference type="Gene3D" id="3.90.180.10">
    <property type="entry name" value="Medium-chain alcohol dehydrogenases, catalytic domain"/>
    <property type="match status" value="1"/>
</dbReference>
<dbReference type="InterPro" id="IPR013154">
    <property type="entry name" value="ADH-like_N"/>
</dbReference>
<evidence type="ECO:0000256" key="6">
    <source>
        <dbReference type="ARBA" id="ARBA00023268"/>
    </source>
</evidence>
<dbReference type="InterPro" id="IPR049551">
    <property type="entry name" value="PKS_DH_C"/>
</dbReference>
<keyword evidence="3" id="KW-0808">Transferase</keyword>
<dbReference type="InterPro" id="IPR013968">
    <property type="entry name" value="PKS_KR"/>
</dbReference>
<keyword evidence="1" id="KW-0596">Phosphopantetheine</keyword>
<dbReference type="GeneID" id="43602744"/>
<dbReference type="InterPro" id="IPR056501">
    <property type="entry name" value="NAD-bd_HRPKS_sdrA"/>
</dbReference>
<dbReference type="InterPro" id="IPR016036">
    <property type="entry name" value="Malonyl_transacylase_ACP-bd"/>
</dbReference>
<feature type="domain" description="Carrier" evidence="9">
    <location>
        <begin position="2448"/>
        <end position="2525"/>
    </location>
</feature>
<dbReference type="SMART" id="SM00829">
    <property type="entry name" value="PKS_ER"/>
    <property type="match status" value="1"/>
</dbReference>
<dbReference type="InterPro" id="IPR016035">
    <property type="entry name" value="Acyl_Trfase/lysoPLipase"/>
</dbReference>
<dbReference type="InterPro" id="IPR020806">
    <property type="entry name" value="PKS_PP-bd"/>
</dbReference>
<dbReference type="PROSITE" id="PS50075">
    <property type="entry name" value="CARRIER"/>
    <property type="match status" value="1"/>
</dbReference>
<evidence type="ECO:0000256" key="5">
    <source>
        <dbReference type="ARBA" id="ARBA00023002"/>
    </source>
</evidence>
<dbReference type="GO" id="GO:0004315">
    <property type="term" value="F:3-oxoacyl-[acyl-carrier-protein] synthase activity"/>
    <property type="evidence" value="ECO:0007669"/>
    <property type="project" value="InterPro"/>
</dbReference>
<feature type="domain" description="PKS/mFAS DH" evidence="11">
    <location>
        <begin position="953"/>
        <end position="1270"/>
    </location>
</feature>
<evidence type="ECO:0000313" key="12">
    <source>
        <dbReference type="EMBL" id="RDL31106.1"/>
    </source>
</evidence>
<dbReference type="InterPro" id="IPR014031">
    <property type="entry name" value="Ketoacyl_synth_C"/>
</dbReference>
<dbReference type="GO" id="GO:0004312">
    <property type="term" value="F:fatty acid synthase activity"/>
    <property type="evidence" value="ECO:0007669"/>
    <property type="project" value="TreeGrafter"/>
</dbReference>
<dbReference type="Gene3D" id="3.10.129.110">
    <property type="entry name" value="Polyketide synthase dehydratase"/>
    <property type="match status" value="1"/>
</dbReference>
<dbReference type="PROSITE" id="PS00606">
    <property type="entry name" value="KS3_1"/>
    <property type="match status" value="1"/>
</dbReference>
<dbReference type="InterPro" id="IPR018201">
    <property type="entry name" value="Ketoacyl_synth_AS"/>
</dbReference>
<dbReference type="InterPro" id="IPR036736">
    <property type="entry name" value="ACP-like_sf"/>
</dbReference>
<dbReference type="STRING" id="2656787.A0A370TAZ9"/>
<dbReference type="OrthoDB" id="329835at2759"/>
<dbReference type="SUPFAM" id="SSF52151">
    <property type="entry name" value="FabD/lysophospholipase-like"/>
    <property type="match status" value="1"/>
</dbReference>
<dbReference type="SMART" id="SM00825">
    <property type="entry name" value="PKS_KS"/>
    <property type="match status" value="1"/>
</dbReference>
<dbReference type="SMART" id="SM00822">
    <property type="entry name" value="PKS_KR"/>
    <property type="match status" value="1"/>
</dbReference>
<keyword evidence="5" id="KW-0560">Oxidoreductase</keyword>
<dbReference type="GO" id="GO:0044550">
    <property type="term" value="P:secondary metabolite biosynthetic process"/>
    <property type="evidence" value="ECO:0007669"/>
    <property type="project" value="UniProtKB-ARBA"/>
</dbReference>
<feature type="active site" description="Proton acceptor; for dehydratase activity" evidence="8">
    <location>
        <position position="985"/>
    </location>
</feature>
<evidence type="ECO:0000259" key="9">
    <source>
        <dbReference type="PROSITE" id="PS50075"/>
    </source>
</evidence>
<dbReference type="GO" id="GO:0016491">
    <property type="term" value="F:oxidoreductase activity"/>
    <property type="evidence" value="ECO:0007669"/>
    <property type="project" value="UniProtKB-KW"/>
</dbReference>
<evidence type="ECO:0000256" key="4">
    <source>
        <dbReference type="ARBA" id="ARBA00022857"/>
    </source>
</evidence>
<keyword evidence="6" id="KW-0511">Multifunctional enzyme</keyword>
<dbReference type="SMART" id="SM00826">
    <property type="entry name" value="PKS_DH"/>
    <property type="match status" value="1"/>
</dbReference>
<dbReference type="InterPro" id="IPR042104">
    <property type="entry name" value="PKS_dehydratase_sf"/>
</dbReference>
<evidence type="ECO:0000259" key="10">
    <source>
        <dbReference type="PROSITE" id="PS52004"/>
    </source>
</evidence>
<dbReference type="Gene3D" id="3.40.50.150">
    <property type="entry name" value="Vaccinia Virus protein VP39"/>
    <property type="match status" value="1"/>
</dbReference>
<dbReference type="GO" id="GO:1901336">
    <property type="term" value="P:lactone biosynthetic process"/>
    <property type="evidence" value="ECO:0007669"/>
    <property type="project" value="UniProtKB-ARBA"/>
</dbReference>
<dbReference type="PANTHER" id="PTHR43775">
    <property type="entry name" value="FATTY ACID SYNTHASE"/>
    <property type="match status" value="1"/>
</dbReference>
<dbReference type="Pfam" id="PF16197">
    <property type="entry name" value="KAsynt_C_assoc"/>
    <property type="match status" value="1"/>
</dbReference>
<dbReference type="SMART" id="SM00827">
    <property type="entry name" value="PKS_AT"/>
    <property type="match status" value="1"/>
</dbReference>
<dbReference type="InterPro" id="IPR020807">
    <property type="entry name" value="PKS_DH"/>
</dbReference>
<organism evidence="12 13">
    <name type="scientific">Venustampulla echinocandica</name>
    <dbReference type="NCBI Taxonomy" id="2656787"/>
    <lineage>
        <taxon>Eukaryota</taxon>
        <taxon>Fungi</taxon>
        <taxon>Dikarya</taxon>
        <taxon>Ascomycota</taxon>
        <taxon>Pezizomycotina</taxon>
        <taxon>Leotiomycetes</taxon>
        <taxon>Helotiales</taxon>
        <taxon>Pleuroascaceae</taxon>
        <taxon>Venustampulla</taxon>
    </lineage>
</organism>
<feature type="domain" description="Ketosynthase family 3 (KS3)" evidence="10">
    <location>
        <begin position="7"/>
        <end position="433"/>
    </location>
</feature>
<gene>
    <name evidence="12" type="ORF">BP5553_09895</name>
</gene>